<comment type="caution">
    <text evidence="3">The sequence shown here is derived from an EMBL/GenBank/DDBJ whole genome shotgun (WGS) entry which is preliminary data.</text>
</comment>
<dbReference type="AlphaFoldDB" id="A0AA38THL0"/>
<feature type="transmembrane region" description="Helical" evidence="2">
    <location>
        <begin position="58"/>
        <end position="79"/>
    </location>
</feature>
<feature type="compositionally biased region" description="Low complexity" evidence="1">
    <location>
        <begin position="327"/>
        <end position="336"/>
    </location>
</feature>
<feature type="region of interest" description="Disordered" evidence="1">
    <location>
        <begin position="283"/>
        <end position="336"/>
    </location>
</feature>
<feature type="transmembrane region" description="Helical" evidence="2">
    <location>
        <begin position="99"/>
        <end position="121"/>
    </location>
</feature>
<gene>
    <name evidence="3" type="ORF">OSB04_014763</name>
</gene>
<feature type="transmembrane region" description="Helical" evidence="2">
    <location>
        <begin position="133"/>
        <end position="157"/>
    </location>
</feature>
<dbReference type="PANTHER" id="PTHR46431:SF13">
    <property type="entry name" value="SNARE ASSOCIATED GOLGI FAMILY PROTEIN"/>
    <property type="match status" value="1"/>
</dbReference>
<dbReference type="EMBL" id="JARYMX010000004">
    <property type="protein sequence ID" value="KAJ9550718.1"/>
    <property type="molecule type" value="Genomic_DNA"/>
</dbReference>
<keyword evidence="4" id="KW-1185">Reference proteome</keyword>
<keyword evidence="2" id="KW-0812">Transmembrane</keyword>
<accession>A0AA38THL0</accession>
<proteinExistence type="predicted"/>
<feature type="transmembrane region" description="Helical" evidence="2">
    <location>
        <begin position="233"/>
        <end position="253"/>
    </location>
</feature>
<name>A0AA38THL0_9ASTR</name>
<evidence type="ECO:0008006" key="5">
    <source>
        <dbReference type="Google" id="ProtNLM"/>
    </source>
</evidence>
<evidence type="ECO:0000313" key="4">
    <source>
        <dbReference type="Proteomes" id="UP001172457"/>
    </source>
</evidence>
<keyword evidence="2" id="KW-1133">Transmembrane helix</keyword>
<dbReference type="PANTHER" id="PTHR46431">
    <property type="entry name" value="EXPRESSED PROTEIN"/>
    <property type="match status" value="1"/>
</dbReference>
<organism evidence="3 4">
    <name type="scientific">Centaurea solstitialis</name>
    <name type="common">yellow star-thistle</name>
    <dbReference type="NCBI Taxonomy" id="347529"/>
    <lineage>
        <taxon>Eukaryota</taxon>
        <taxon>Viridiplantae</taxon>
        <taxon>Streptophyta</taxon>
        <taxon>Embryophyta</taxon>
        <taxon>Tracheophyta</taxon>
        <taxon>Spermatophyta</taxon>
        <taxon>Magnoliopsida</taxon>
        <taxon>eudicotyledons</taxon>
        <taxon>Gunneridae</taxon>
        <taxon>Pentapetalae</taxon>
        <taxon>asterids</taxon>
        <taxon>campanulids</taxon>
        <taxon>Asterales</taxon>
        <taxon>Asteraceae</taxon>
        <taxon>Carduoideae</taxon>
        <taxon>Cardueae</taxon>
        <taxon>Centaureinae</taxon>
        <taxon>Centaurea</taxon>
    </lineage>
</organism>
<evidence type="ECO:0000256" key="1">
    <source>
        <dbReference type="SAM" id="MobiDB-lite"/>
    </source>
</evidence>
<feature type="compositionally biased region" description="Basic and acidic residues" evidence="1">
    <location>
        <begin position="283"/>
        <end position="314"/>
    </location>
</feature>
<keyword evidence="2" id="KW-0472">Membrane</keyword>
<evidence type="ECO:0000313" key="3">
    <source>
        <dbReference type="EMBL" id="KAJ9550718.1"/>
    </source>
</evidence>
<protein>
    <recommendedName>
        <fullName evidence="5">SNARE associated Golgi protein family</fullName>
    </recommendedName>
</protein>
<sequence>MPASGVFADQTVDTETEHFARNDSEYERLVVSNEEKLVEEEEDDNDALERSNYNSSKWWIKAVTLSIITILASLIFMKWGMPFVFEKVLLPMMQWEATAFGRPVLALILVVSLGIFPVFFLPSGPSMWLAGMIFGYGIGFIIIMVGTTIGMVLPYLIGLVFRDRIHQWLKNWPHTAAVISLAGEGDWFQQFRVVALFRISPFPTLSSTMQYGRLIRTFAHMQYGAHQMSLLEIIYNVISFIIAVVMTVGFTVYGKKALKKLENEEKSGDYEYGNIELDKFPLERTKHPDHDQRLHLTSDKSSKEGPSSGKDKGKNIVTEADQDLSDRSSPSSLNSDETCEIMNLKAGPTDSLVRTDPDLLQALQASVKEACLRAQSPWMMQPRTGGGSSSRMPVIVEEETSKDTSTGTFDALGGNINPILTEGNPQKILEEAASGEQIMGKVDEIIDRMNQIPQAEAPLTEPLSTPEEVYAFLYAETESEPLFSIHRMPSLEAEMKFVKMTKPMPEVFSPLSITFVSTICHSSTTF</sequence>
<dbReference type="Proteomes" id="UP001172457">
    <property type="component" value="Chromosome 4"/>
</dbReference>
<evidence type="ECO:0000256" key="2">
    <source>
        <dbReference type="SAM" id="Phobius"/>
    </source>
</evidence>
<reference evidence="3" key="1">
    <citation type="submission" date="2023-03" db="EMBL/GenBank/DDBJ databases">
        <title>Chromosome-scale reference genome and RAD-based genetic map of yellow starthistle (Centaurea solstitialis) reveal putative structural variation and QTLs associated with invader traits.</title>
        <authorList>
            <person name="Reatini B."/>
            <person name="Cang F.A."/>
            <person name="Jiang Q."/>
            <person name="Mckibben M.T.W."/>
            <person name="Barker M.S."/>
            <person name="Rieseberg L.H."/>
            <person name="Dlugosch K.M."/>
        </authorList>
    </citation>
    <scope>NUCLEOTIDE SEQUENCE</scope>
    <source>
        <strain evidence="3">CAN-66</strain>
        <tissue evidence="3">Leaf</tissue>
    </source>
</reference>